<dbReference type="InterPro" id="IPR007185">
    <property type="entry name" value="DNA_pol_a/d/e_bsu"/>
</dbReference>
<evidence type="ECO:0000256" key="3">
    <source>
        <dbReference type="ARBA" id="ARBA00022705"/>
    </source>
</evidence>
<keyword evidence="3 6" id="KW-0235">DNA replication</keyword>
<evidence type="ECO:0000256" key="4">
    <source>
        <dbReference type="ARBA" id="ARBA00023125"/>
    </source>
</evidence>
<protein>
    <recommendedName>
        <fullName evidence="6">DNA polymerase epsilon subunit</fullName>
    </recommendedName>
    <alternativeName>
        <fullName evidence="6">DNA polymerase II subunit 2</fullName>
    </alternativeName>
</protein>
<dbReference type="EMBL" id="JBHFFA010000007">
    <property type="protein sequence ID" value="KAL2610780.1"/>
    <property type="molecule type" value="Genomic_DNA"/>
</dbReference>
<dbReference type="GO" id="GO:0008622">
    <property type="term" value="C:epsilon DNA polymerase complex"/>
    <property type="evidence" value="ECO:0007669"/>
    <property type="project" value="UniProtKB-UniRule"/>
</dbReference>
<comment type="subcellular location">
    <subcellularLocation>
        <location evidence="1 6">Nucleus</location>
    </subcellularLocation>
</comment>
<dbReference type="Pfam" id="PF04042">
    <property type="entry name" value="DNA_pol_E_B"/>
    <property type="match status" value="1"/>
</dbReference>
<sequence length="506" mass="57405">MGVHEQAKMRKVQQRFKMRGLNLTLNALKAVVAYLEEFSFSEEAVLAQIFSEIDKASLKSNFVSEDAILDILTAVTGGDKEEQNRLCVVDTFNVPKFCYDHVRKTFYRYPGKLTNHGEASAKAALYRDRFQLLHQRVLRDKHFTKPSFGRSNSATGSCELTPLQALVGCTGKRWVMGTTHQVEDDRFCLEDLTGFFTENCVIVAEGVYQTDGVFKICTMGFPPLEHRKVSLSATACFDFFGAGVLKSEDIIQLEQLEEKANDMFVILSEVWLDHEETMQKLAQVLDGYEDLEVVPSLFVIMGNFCSHPCNLAFNAFSELRSHFARLGELISSHPRIKEKSRFILIPGPEDIGPSSVLPRPPLLKYFTDEVVKHVPNVTFAGNPCRIRFYSQEIVLFREDLLYRMRRNCILPPSEEETQDDFHHLVTTILHQSHLCPLPLTLQPISWPLDHALHLYPIPHTMVLADRLVQKEFKYSGVTSFSPGSFSHDGAFTAYHPGTKETELSSI</sequence>
<evidence type="ECO:0000259" key="7">
    <source>
        <dbReference type="Pfam" id="PF04042"/>
    </source>
</evidence>
<dbReference type="PANTHER" id="PTHR12708:SF0">
    <property type="entry name" value="DNA POLYMERASE EPSILON SUBUNIT 2"/>
    <property type="match status" value="1"/>
</dbReference>
<evidence type="ECO:0000313" key="9">
    <source>
        <dbReference type="Proteomes" id="UP001605036"/>
    </source>
</evidence>
<dbReference type="AlphaFoldDB" id="A0ABD1XPV3"/>
<dbReference type="GO" id="GO:0006260">
    <property type="term" value="P:DNA replication"/>
    <property type="evidence" value="ECO:0007669"/>
    <property type="project" value="UniProtKB-KW"/>
</dbReference>
<dbReference type="InterPro" id="IPR016266">
    <property type="entry name" value="POLE2"/>
</dbReference>
<keyword evidence="9" id="KW-1185">Reference proteome</keyword>
<keyword evidence="4 6" id="KW-0238">DNA-binding</keyword>
<name>A0ABD1XPV3_9MARC</name>
<comment type="caution">
    <text evidence="8">The sequence shown here is derived from an EMBL/GenBank/DDBJ whole genome shotgun (WGS) entry which is preliminary data.</text>
</comment>
<dbReference type="PANTHER" id="PTHR12708">
    <property type="entry name" value="DNA POLYMERASE EPSILON SUBUNIT B"/>
    <property type="match status" value="1"/>
</dbReference>
<proteinExistence type="inferred from homology"/>
<feature type="domain" description="DNA polymerase alpha/delta/epsilon subunit B" evidence="7">
    <location>
        <begin position="264"/>
        <end position="467"/>
    </location>
</feature>
<comment type="similarity">
    <text evidence="2 6">Belongs to the DNA polymerase epsilon subunit B family.</text>
</comment>
<dbReference type="Gene3D" id="3.60.21.60">
    <property type="match status" value="1"/>
</dbReference>
<gene>
    <name evidence="8" type="ORF">R1flu_022472</name>
</gene>
<dbReference type="GO" id="GO:0003677">
    <property type="term" value="F:DNA binding"/>
    <property type="evidence" value="ECO:0007669"/>
    <property type="project" value="UniProtKB-UniRule"/>
</dbReference>
<evidence type="ECO:0000256" key="2">
    <source>
        <dbReference type="ARBA" id="ARBA00009560"/>
    </source>
</evidence>
<evidence type="ECO:0000256" key="5">
    <source>
        <dbReference type="ARBA" id="ARBA00023242"/>
    </source>
</evidence>
<dbReference type="Gene3D" id="1.10.8.60">
    <property type="match status" value="1"/>
</dbReference>
<organism evidence="8 9">
    <name type="scientific">Riccia fluitans</name>
    <dbReference type="NCBI Taxonomy" id="41844"/>
    <lineage>
        <taxon>Eukaryota</taxon>
        <taxon>Viridiplantae</taxon>
        <taxon>Streptophyta</taxon>
        <taxon>Embryophyta</taxon>
        <taxon>Marchantiophyta</taxon>
        <taxon>Marchantiopsida</taxon>
        <taxon>Marchantiidae</taxon>
        <taxon>Marchantiales</taxon>
        <taxon>Ricciaceae</taxon>
        <taxon>Riccia</taxon>
    </lineage>
</organism>
<dbReference type="Proteomes" id="UP001605036">
    <property type="component" value="Unassembled WGS sequence"/>
</dbReference>
<keyword evidence="5 6" id="KW-0539">Nucleus</keyword>
<evidence type="ECO:0000256" key="1">
    <source>
        <dbReference type="ARBA" id="ARBA00004123"/>
    </source>
</evidence>
<accession>A0ABD1XPV3</accession>
<reference evidence="8 9" key="1">
    <citation type="submission" date="2024-09" db="EMBL/GenBank/DDBJ databases">
        <title>Chromosome-scale assembly of Riccia fluitans.</title>
        <authorList>
            <person name="Paukszto L."/>
            <person name="Sawicki J."/>
            <person name="Karawczyk K."/>
            <person name="Piernik-Szablinska J."/>
            <person name="Szczecinska M."/>
            <person name="Mazdziarz M."/>
        </authorList>
    </citation>
    <scope>NUCLEOTIDE SEQUENCE [LARGE SCALE GENOMIC DNA]</scope>
    <source>
        <strain evidence="8">Rf_01</strain>
        <tissue evidence="8">Aerial parts of the thallus</tissue>
    </source>
</reference>
<evidence type="ECO:0000313" key="8">
    <source>
        <dbReference type="EMBL" id="KAL2610780.1"/>
    </source>
</evidence>
<comment type="function">
    <text evidence="6">Participates in DNA repair and in chromosomal DNA replication.</text>
</comment>
<evidence type="ECO:0000256" key="6">
    <source>
        <dbReference type="PIRNR" id="PIRNR000799"/>
    </source>
</evidence>
<dbReference type="PIRSF" id="PIRSF000799">
    <property type="entry name" value="DNA_pol_eps_2"/>
    <property type="match status" value="1"/>
</dbReference>